<dbReference type="Proteomes" id="UP001161757">
    <property type="component" value="Unassembled WGS sequence"/>
</dbReference>
<gene>
    <name evidence="3" type="ORF">HRR80_007866</name>
</gene>
<feature type="compositionally biased region" description="Basic and acidic residues" evidence="1">
    <location>
        <begin position="112"/>
        <end position="124"/>
    </location>
</feature>
<feature type="region of interest" description="Disordered" evidence="1">
    <location>
        <begin position="199"/>
        <end position="219"/>
    </location>
</feature>
<sequence>MSSATPDYSILDTGVLLLSLGCSGVVGLVAVVLGYWVARNRARRRKQNDHETVMRSNRDWSRTSNMSPIPDTLTSSTRTLVEDEVYLSDAELRRRIELLEARGTSVTTEGETDGRDQPSDKERSWSAASRLIALLTDLKKKVTRSGPDVRLGTGTDLELSTVEIRSARSARSHGTSSLLDTSRTQDIGSIEDEADFLSVSDTRPHSPKPNGAASPCFKSGEALRSSEDLGSFSLVAFRRDLQLGSVGEDRGNTSSQGA</sequence>
<dbReference type="AlphaFoldDB" id="A0AAN6ENY9"/>
<feature type="region of interest" description="Disordered" evidence="1">
    <location>
        <begin position="103"/>
        <end position="125"/>
    </location>
</feature>
<evidence type="ECO:0000313" key="3">
    <source>
        <dbReference type="EMBL" id="KAJ8988089.1"/>
    </source>
</evidence>
<protein>
    <submittedName>
        <fullName evidence="3">Uncharacterized protein</fullName>
    </submittedName>
</protein>
<name>A0AAN6ENY9_EXODE</name>
<keyword evidence="2" id="KW-1133">Transmembrane helix</keyword>
<feature type="transmembrane region" description="Helical" evidence="2">
    <location>
        <begin position="15"/>
        <end position="38"/>
    </location>
</feature>
<dbReference type="EMBL" id="JAJGCB010000020">
    <property type="protein sequence ID" value="KAJ8988089.1"/>
    <property type="molecule type" value="Genomic_DNA"/>
</dbReference>
<evidence type="ECO:0000313" key="4">
    <source>
        <dbReference type="Proteomes" id="UP001161757"/>
    </source>
</evidence>
<feature type="compositionally biased region" description="Basic and acidic residues" evidence="1">
    <location>
        <begin position="48"/>
        <end position="61"/>
    </location>
</feature>
<organism evidence="3 4">
    <name type="scientific">Exophiala dermatitidis</name>
    <name type="common">Black yeast-like fungus</name>
    <name type="synonym">Wangiella dermatitidis</name>
    <dbReference type="NCBI Taxonomy" id="5970"/>
    <lineage>
        <taxon>Eukaryota</taxon>
        <taxon>Fungi</taxon>
        <taxon>Dikarya</taxon>
        <taxon>Ascomycota</taxon>
        <taxon>Pezizomycotina</taxon>
        <taxon>Eurotiomycetes</taxon>
        <taxon>Chaetothyriomycetidae</taxon>
        <taxon>Chaetothyriales</taxon>
        <taxon>Herpotrichiellaceae</taxon>
        <taxon>Exophiala</taxon>
    </lineage>
</organism>
<feature type="region of interest" description="Disordered" evidence="1">
    <location>
        <begin position="46"/>
        <end position="74"/>
    </location>
</feature>
<reference evidence="3" key="1">
    <citation type="submission" date="2023-01" db="EMBL/GenBank/DDBJ databases">
        <title>Exophiala dermititidis isolated from Cystic Fibrosis Patient.</title>
        <authorList>
            <person name="Kurbessoian T."/>
            <person name="Crocker A."/>
            <person name="Murante D."/>
            <person name="Hogan D.A."/>
            <person name="Stajich J.E."/>
        </authorList>
    </citation>
    <scope>NUCLEOTIDE SEQUENCE</scope>
    <source>
        <strain evidence="3">Ex8</strain>
    </source>
</reference>
<evidence type="ECO:0000256" key="1">
    <source>
        <dbReference type="SAM" id="MobiDB-lite"/>
    </source>
</evidence>
<feature type="compositionally biased region" description="Polar residues" evidence="1">
    <location>
        <begin position="62"/>
        <end position="74"/>
    </location>
</feature>
<proteinExistence type="predicted"/>
<accession>A0AAN6ENY9</accession>
<comment type="caution">
    <text evidence="3">The sequence shown here is derived from an EMBL/GenBank/DDBJ whole genome shotgun (WGS) entry which is preliminary data.</text>
</comment>
<evidence type="ECO:0000256" key="2">
    <source>
        <dbReference type="SAM" id="Phobius"/>
    </source>
</evidence>
<keyword evidence="2" id="KW-0812">Transmembrane</keyword>
<keyword evidence="2" id="KW-0472">Membrane</keyword>